<evidence type="ECO:0000256" key="5">
    <source>
        <dbReference type="ARBA" id="ARBA00022664"/>
    </source>
</evidence>
<evidence type="ECO:0000256" key="7">
    <source>
        <dbReference type="ARBA" id="ARBA00023242"/>
    </source>
</evidence>
<dbReference type="SUPFAM" id="SSF50182">
    <property type="entry name" value="Sm-like ribonucleoproteins"/>
    <property type="match status" value="1"/>
</dbReference>
<evidence type="ECO:0000256" key="9">
    <source>
        <dbReference type="RuleBase" id="RU365051"/>
    </source>
</evidence>
<keyword evidence="6 9" id="KW-0508">mRNA splicing</keyword>
<dbReference type="GO" id="GO:0008380">
    <property type="term" value="P:RNA splicing"/>
    <property type="evidence" value="ECO:0007669"/>
    <property type="project" value="UniProtKB-KW"/>
</dbReference>
<evidence type="ECO:0000256" key="2">
    <source>
        <dbReference type="ARBA" id="ARBA00004514"/>
    </source>
</evidence>
<evidence type="ECO:0000256" key="1">
    <source>
        <dbReference type="ARBA" id="ARBA00004123"/>
    </source>
</evidence>
<dbReference type="Pfam" id="PF01423">
    <property type="entry name" value="LSM"/>
    <property type="match status" value="1"/>
</dbReference>
<dbReference type="EMBL" id="GL349454">
    <property type="protein sequence ID" value="KNC49328.1"/>
    <property type="molecule type" value="Genomic_DNA"/>
</dbReference>
<keyword evidence="8 9" id="KW-0687">Ribonucleoprotein</keyword>
<dbReference type="GO" id="GO:0005829">
    <property type="term" value="C:cytosol"/>
    <property type="evidence" value="ECO:0007669"/>
    <property type="project" value="UniProtKB-SubCell"/>
</dbReference>
<protein>
    <recommendedName>
        <fullName evidence="9">Small nuclear ribonucleoprotein Sm D2</fullName>
        <shortName evidence="9">Sm-D2</shortName>
    </recommendedName>
    <alternativeName>
        <fullName evidence="9">snRNP core protein D2</fullName>
    </alternativeName>
</protein>
<dbReference type="PANTHER" id="PTHR12777">
    <property type="entry name" value="SMALL NUCLEAR RIBONUCLEOPROTEIN SM D2"/>
    <property type="match status" value="1"/>
</dbReference>
<proteinExistence type="inferred from homology"/>
<feature type="domain" description="Sm" evidence="10">
    <location>
        <begin position="19"/>
        <end position="104"/>
    </location>
</feature>
<keyword evidence="7 9" id="KW-0539">Nucleus</keyword>
<dbReference type="InterPro" id="IPR001163">
    <property type="entry name" value="Sm_dom_euk/arc"/>
</dbReference>
<dbReference type="InterPro" id="IPR027248">
    <property type="entry name" value="Sm_D2"/>
</dbReference>
<dbReference type="STRING" id="461836.A0A0L0DDC2"/>
<name>A0A0L0DDC2_THETB</name>
<dbReference type="InterPro" id="IPR047575">
    <property type="entry name" value="Sm"/>
</dbReference>
<evidence type="ECO:0000256" key="4">
    <source>
        <dbReference type="ARBA" id="ARBA00022490"/>
    </source>
</evidence>
<dbReference type="GO" id="GO:0003723">
    <property type="term" value="F:RNA binding"/>
    <property type="evidence" value="ECO:0007669"/>
    <property type="project" value="InterPro"/>
</dbReference>
<evidence type="ECO:0000313" key="12">
    <source>
        <dbReference type="Proteomes" id="UP000054408"/>
    </source>
</evidence>
<keyword evidence="5 9" id="KW-0507">mRNA processing</keyword>
<dbReference type="PROSITE" id="PS52002">
    <property type="entry name" value="SM"/>
    <property type="match status" value="1"/>
</dbReference>
<keyword evidence="4" id="KW-0963">Cytoplasm</keyword>
<dbReference type="OrthoDB" id="437526at2759"/>
<evidence type="ECO:0000256" key="8">
    <source>
        <dbReference type="ARBA" id="ARBA00023274"/>
    </source>
</evidence>
<dbReference type="GO" id="GO:0030532">
    <property type="term" value="C:small nuclear ribonucleoprotein complex"/>
    <property type="evidence" value="ECO:0007669"/>
    <property type="project" value="InterPro"/>
</dbReference>
<dbReference type="GO" id="GO:0006397">
    <property type="term" value="P:mRNA processing"/>
    <property type="evidence" value="ECO:0007669"/>
    <property type="project" value="UniProtKB-KW"/>
</dbReference>
<dbReference type="AlphaFoldDB" id="A0A0L0DDC2"/>
<reference evidence="11 12" key="1">
    <citation type="submission" date="2010-05" db="EMBL/GenBank/DDBJ databases">
        <title>The Genome Sequence of Thecamonas trahens ATCC 50062.</title>
        <authorList>
            <consortium name="The Broad Institute Genome Sequencing Platform"/>
            <person name="Russ C."/>
            <person name="Cuomo C."/>
            <person name="Shea T."/>
            <person name="Young S.K."/>
            <person name="Zeng Q."/>
            <person name="Koehrsen M."/>
            <person name="Haas B."/>
            <person name="Borodovsky M."/>
            <person name="Guigo R."/>
            <person name="Alvarado L."/>
            <person name="Berlin A."/>
            <person name="Bochicchio J."/>
            <person name="Borenstein D."/>
            <person name="Chapman S."/>
            <person name="Chen Z."/>
            <person name="Freedman E."/>
            <person name="Gellesch M."/>
            <person name="Goldberg J."/>
            <person name="Griggs A."/>
            <person name="Gujja S."/>
            <person name="Heilman E."/>
            <person name="Heiman D."/>
            <person name="Hepburn T."/>
            <person name="Howarth C."/>
            <person name="Jen D."/>
            <person name="Larson L."/>
            <person name="Mehta T."/>
            <person name="Park D."/>
            <person name="Pearson M."/>
            <person name="Roberts A."/>
            <person name="Saif S."/>
            <person name="Shenoy N."/>
            <person name="Sisk P."/>
            <person name="Stolte C."/>
            <person name="Sykes S."/>
            <person name="Thomson T."/>
            <person name="Walk T."/>
            <person name="White J."/>
            <person name="Yandava C."/>
            <person name="Burger G."/>
            <person name="Gray M.W."/>
            <person name="Holland P.W.H."/>
            <person name="King N."/>
            <person name="Lang F.B.F."/>
            <person name="Roger A.J."/>
            <person name="Ruiz-Trillo I."/>
            <person name="Lander E."/>
            <person name="Nusbaum C."/>
        </authorList>
    </citation>
    <scope>NUCLEOTIDE SEQUENCE [LARGE SCALE GENOMIC DNA]</scope>
    <source>
        <strain evidence="11 12">ATCC 50062</strain>
    </source>
</reference>
<dbReference type="Proteomes" id="UP000054408">
    <property type="component" value="Unassembled WGS sequence"/>
</dbReference>
<dbReference type="CDD" id="cd01720">
    <property type="entry name" value="Sm_D2"/>
    <property type="match status" value="1"/>
</dbReference>
<dbReference type="RefSeq" id="XP_013758036.1">
    <property type="nucleotide sequence ID" value="XM_013902582.1"/>
</dbReference>
<dbReference type="OMA" id="DVKEMWT"/>
<comment type="similarity">
    <text evidence="3 9">Belongs to the snRNP core protein family.</text>
</comment>
<evidence type="ECO:0000313" key="11">
    <source>
        <dbReference type="EMBL" id="KNC49328.1"/>
    </source>
</evidence>
<dbReference type="eggNOG" id="KOG3459">
    <property type="taxonomic scope" value="Eukaryota"/>
</dbReference>
<organism evidence="11 12">
    <name type="scientific">Thecamonas trahens ATCC 50062</name>
    <dbReference type="NCBI Taxonomy" id="461836"/>
    <lineage>
        <taxon>Eukaryota</taxon>
        <taxon>Apusozoa</taxon>
        <taxon>Apusomonadida</taxon>
        <taxon>Apusomonadidae</taxon>
        <taxon>Thecamonas</taxon>
    </lineage>
</organism>
<sequence>MELEQPEVPKEGEGVAGPLSMLADAVKNSTQVLIALRNNRKLLARVRAFDRHFNMVLENVSVFWTEKGGKGRGVKRAEDVEKDMFVSKMFLRGAGVVLVLKNPK</sequence>
<dbReference type="SMART" id="SM00651">
    <property type="entry name" value="Sm"/>
    <property type="match status" value="1"/>
</dbReference>
<comment type="subcellular location">
    <subcellularLocation>
        <location evidence="2">Cytoplasm</location>
        <location evidence="2">Cytosol</location>
    </subcellularLocation>
    <subcellularLocation>
        <location evidence="1 9">Nucleus</location>
    </subcellularLocation>
</comment>
<dbReference type="InterPro" id="IPR010920">
    <property type="entry name" value="LSM_dom_sf"/>
</dbReference>
<accession>A0A0L0DDC2</accession>
<keyword evidence="12" id="KW-1185">Reference proteome</keyword>
<gene>
    <name evidence="11" type="ORF">AMSG_05327</name>
</gene>
<evidence type="ECO:0000259" key="10">
    <source>
        <dbReference type="PROSITE" id="PS52002"/>
    </source>
</evidence>
<evidence type="ECO:0000256" key="6">
    <source>
        <dbReference type="ARBA" id="ARBA00023187"/>
    </source>
</evidence>
<dbReference type="Gene3D" id="2.30.30.100">
    <property type="match status" value="1"/>
</dbReference>
<evidence type="ECO:0000256" key="3">
    <source>
        <dbReference type="ARBA" id="ARBA00008146"/>
    </source>
</evidence>
<dbReference type="GeneID" id="25564759"/>